<feature type="signal peptide" evidence="1">
    <location>
        <begin position="1"/>
        <end position="22"/>
    </location>
</feature>
<gene>
    <name evidence="2" type="ORF">ATN88_00355</name>
</gene>
<comment type="caution">
    <text evidence="2">The sequence shown here is derived from an EMBL/GenBank/DDBJ whole genome shotgun (WGS) entry which is preliminary data.</text>
</comment>
<dbReference type="AlphaFoldDB" id="A0A135I734"/>
<evidence type="ECO:0000313" key="3">
    <source>
        <dbReference type="Proteomes" id="UP000070529"/>
    </source>
</evidence>
<name>A0A135I734_9GAMM</name>
<evidence type="ECO:0000256" key="1">
    <source>
        <dbReference type="SAM" id="SignalP"/>
    </source>
</evidence>
<proteinExistence type="predicted"/>
<dbReference type="EMBL" id="LNTY01000034">
    <property type="protein sequence ID" value="KXF81248.1"/>
    <property type="molecule type" value="Genomic_DNA"/>
</dbReference>
<protein>
    <submittedName>
        <fullName evidence="2">Uncharacterized protein</fullName>
    </submittedName>
</protein>
<accession>A0A135I734</accession>
<dbReference type="OrthoDB" id="5822364at2"/>
<organism evidence="2 3">
    <name type="scientific">Enterovibrio coralii</name>
    <dbReference type="NCBI Taxonomy" id="294935"/>
    <lineage>
        <taxon>Bacteria</taxon>
        <taxon>Pseudomonadati</taxon>
        <taxon>Pseudomonadota</taxon>
        <taxon>Gammaproteobacteria</taxon>
        <taxon>Vibrionales</taxon>
        <taxon>Vibrionaceae</taxon>
        <taxon>Enterovibrio</taxon>
    </lineage>
</organism>
<reference evidence="2 3" key="1">
    <citation type="submission" date="2015-11" db="EMBL/GenBank/DDBJ databases">
        <title>Genomic Taxonomy of the Vibrionaceae.</title>
        <authorList>
            <person name="Gomez-Gil B."/>
            <person name="Enciso-Ibarra J."/>
        </authorList>
    </citation>
    <scope>NUCLEOTIDE SEQUENCE [LARGE SCALE GENOMIC DNA]</scope>
    <source>
        <strain evidence="2 3">CAIM 912</strain>
    </source>
</reference>
<keyword evidence="3" id="KW-1185">Reference proteome</keyword>
<keyword evidence="1" id="KW-0732">Signal</keyword>
<sequence length="132" mass="14258">MKNEWKKGLVLFSAMLSPLAMADWQVDVNFKMDRAGKHHSAQSSVSLIPGEETVLFDNGTPSGSLIGKAELLEVTADEVKISLLVQEQCDDGAWRTIMSPIVSAGLNAPASINTSNEHLDEFASLEVEITSV</sequence>
<dbReference type="Proteomes" id="UP000070529">
    <property type="component" value="Unassembled WGS sequence"/>
</dbReference>
<dbReference type="STRING" id="294935.ATN88_00355"/>
<feature type="chain" id="PRO_5007465712" evidence="1">
    <location>
        <begin position="23"/>
        <end position="132"/>
    </location>
</feature>
<dbReference type="RefSeq" id="WP_067415757.1">
    <property type="nucleotide sequence ID" value="NZ_LNTY01000034.1"/>
</dbReference>
<evidence type="ECO:0000313" key="2">
    <source>
        <dbReference type="EMBL" id="KXF81248.1"/>
    </source>
</evidence>